<evidence type="ECO:0000256" key="3">
    <source>
        <dbReference type="ARBA" id="ARBA00022833"/>
    </source>
</evidence>
<evidence type="ECO:0000313" key="7">
    <source>
        <dbReference type="Proteomes" id="UP000224567"/>
    </source>
</evidence>
<comment type="caution">
    <text evidence="6">The sequence shown here is derived from an EMBL/GenBank/DDBJ whole genome shotgun (WGS) entry which is preliminary data.</text>
</comment>
<reference evidence="6 7" key="1">
    <citation type="journal article" date="2017" name="Genome Biol.">
        <title>New reference genome sequences of hot pepper reveal the massive evolution of plant disease-resistance genes by retroduplication.</title>
        <authorList>
            <person name="Kim S."/>
            <person name="Park J."/>
            <person name="Yeom S.I."/>
            <person name="Kim Y.M."/>
            <person name="Seo E."/>
            <person name="Kim K.T."/>
            <person name="Kim M.S."/>
            <person name="Lee J.M."/>
            <person name="Cheong K."/>
            <person name="Shin H.S."/>
            <person name="Kim S.B."/>
            <person name="Han K."/>
            <person name="Lee J."/>
            <person name="Park M."/>
            <person name="Lee H.A."/>
            <person name="Lee H.Y."/>
            <person name="Lee Y."/>
            <person name="Oh S."/>
            <person name="Lee J.H."/>
            <person name="Choi E."/>
            <person name="Choi E."/>
            <person name="Lee S.E."/>
            <person name="Jeon J."/>
            <person name="Kim H."/>
            <person name="Choi G."/>
            <person name="Song H."/>
            <person name="Lee J."/>
            <person name="Lee S.C."/>
            <person name="Kwon J.K."/>
            <person name="Lee H.Y."/>
            <person name="Koo N."/>
            <person name="Hong Y."/>
            <person name="Kim R.W."/>
            <person name="Kang W.H."/>
            <person name="Huh J.H."/>
            <person name="Kang B.C."/>
            <person name="Yang T.J."/>
            <person name="Lee Y.H."/>
            <person name="Bennetzen J.L."/>
            <person name="Choi D."/>
        </authorList>
    </citation>
    <scope>NUCLEOTIDE SEQUENCE [LARGE SCALE GENOMIC DNA]</scope>
    <source>
        <strain evidence="7">cv. PBC81</strain>
    </source>
</reference>
<dbReference type="InterPro" id="IPR006564">
    <property type="entry name" value="Znf_PMZ"/>
</dbReference>
<evidence type="ECO:0000256" key="2">
    <source>
        <dbReference type="ARBA" id="ARBA00022771"/>
    </source>
</evidence>
<feature type="domain" description="SWIM-type" evidence="5">
    <location>
        <begin position="21"/>
        <end position="55"/>
    </location>
</feature>
<dbReference type="GO" id="GO:0008270">
    <property type="term" value="F:zinc ion binding"/>
    <property type="evidence" value="ECO:0007669"/>
    <property type="project" value="UniProtKB-KW"/>
</dbReference>
<evidence type="ECO:0000313" key="6">
    <source>
        <dbReference type="EMBL" id="PHT34248.1"/>
    </source>
</evidence>
<keyword evidence="1" id="KW-0479">Metal-binding</keyword>
<dbReference type="Proteomes" id="UP000224567">
    <property type="component" value="Unassembled WGS sequence"/>
</dbReference>
<evidence type="ECO:0000259" key="5">
    <source>
        <dbReference type="PROSITE" id="PS50966"/>
    </source>
</evidence>
<proteinExistence type="predicted"/>
<organism evidence="6 7">
    <name type="scientific">Capsicum baccatum</name>
    <name type="common">Peruvian pepper</name>
    <dbReference type="NCBI Taxonomy" id="33114"/>
    <lineage>
        <taxon>Eukaryota</taxon>
        <taxon>Viridiplantae</taxon>
        <taxon>Streptophyta</taxon>
        <taxon>Embryophyta</taxon>
        <taxon>Tracheophyta</taxon>
        <taxon>Spermatophyta</taxon>
        <taxon>Magnoliopsida</taxon>
        <taxon>eudicotyledons</taxon>
        <taxon>Gunneridae</taxon>
        <taxon>Pentapetalae</taxon>
        <taxon>asterids</taxon>
        <taxon>lamiids</taxon>
        <taxon>Solanales</taxon>
        <taxon>Solanaceae</taxon>
        <taxon>Solanoideae</taxon>
        <taxon>Capsiceae</taxon>
        <taxon>Capsicum</taxon>
    </lineage>
</organism>
<keyword evidence="2 4" id="KW-0863">Zinc-finger</keyword>
<evidence type="ECO:0000256" key="1">
    <source>
        <dbReference type="ARBA" id="ARBA00022723"/>
    </source>
</evidence>
<dbReference type="OrthoDB" id="1931668at2759"/>
<accession>A0A2G2VMQ4</accession>
<dbReference type="InterPro" id="IPR007527">
    <property type="entry name" value="Znf_SWIM"/>
</dbReference>
<dbReference type="SMART" id="SM00575">
    <property type="entry name" value="ZnF_PMZ"/>
    <property type="match status" value="1"/>
</dbReference>
<keyword evidence="3" id="KW-0862">Zinc</keyword>
<dbReference type="AlphaFoldDB" id="A0A2G2VMQ4"/>
<name>A0A2G2VMQ4_CAPBA</name>
<keyword evidence="7" id="KW-1185">Reference proteome</keyword>
<protein>
    <recommendedName>
        <fullName evidence="5">SWIM-type domain-containing protein</fullName>
    </recommendedName>
</protein>
<dbReference type="PROSITE" id="PS50966">
    <property type="entry name" value="ZF_SWIM"/>
    <property type="match status" value="1"/>
</dbReference>
<gene>
    <name evidence="6" type="ORF">CQW23_26048</name>
</gene>
<reference evidence="7" key="2">
    <citation type="journal article" date="2017" name="J. Anim. Genet.">
        <title>Multiple reference genome sequences of hot pepper reveal the massive evolution of plant disease resistance genes by retroduplication.</title>
        <authorList>
            <person name="Kim S."/>
            <person name="Park J."/>
            <person name="Yeom S.-I."/>
            <person name="Kim Y.-M."/>
            <person name="Seo E."/>
            <person name="Kim K.-T."/>
            <person name="Kim M.-S."/>
            <person name="Lee J.M."/>
            <person name="Cheong K."/>
            <person name="Shin H.-S."/>
            <person name="Kim S.-B."/>
            <person name="Han K."/>
            <person name="Lee J."/>
            <person name="Park M."/>
            <person name="Lee H.-A."/>
            <person name="Lee H.-Y."/>
            <person name="Lee Y."/>
            <person name="Oh S."/>
            <person name="Lee J.H."/>
            <person name="Choi E."/>
            <person name="Choi E."/>
            <person name="Lee S.E."/>
            <person name="Jeon J."/>
            <person name="Kim H."/>
            <person name="Choi G."/>
            <person name="Song H."/>
            <person name="Lee J."/>
            <person name="Lee S.-C."/>
            <person name="Kwon J.-K."/>
            <person name="Lee H.-Y."/>
            <person name="Koo N."/>
            <person name="Hong Y."/>
            <person name="Kim R.W."/>
            <person name="Kang W.-H."/>
            <person name="Huh J.H."/>
            <person name="Kang B.-C."/>
            <person name="Yang T.-J."/>
            <person name="Lee Y.-H."/>
            <person name="Bennetzen J.L."/>
            <person name="Choi D."/>
        </authorList>
    </citation>
    <scope>NUCLEOTIDE SEQUENCE [LARGE SCALE GENOMIC DNA]</scope>
    <source>
        <strain evidence="7">cv. PBC81</strain>
    </source>
</reference>
<sequence length="212" mass="22743">MCWPPKMSLKDKMAICPVSYVTAKVNLLKRSCSCQKFNLVKISCEHEMASLRAKYGDGEDYGNSIYDYSSPIYKAESYLLAYSETINVVHPKAEWTVPQELVDTKISPPSYDPKLGRKKVKCTKGVACSSAVASSVLFSSAPSFLTSPAAIVSFLASFFRSPSASCLASFFRSPSASCLASSLTVFSFFAPPCSSTAVSSSFAAAATFSPSS</sequence>
<dbReference type="EMBL" id="MLFT02000011">
    <property type="protein sequence ID" value="PHT34248.1"/>
    <property type="molecule type" value="Genomic_DNA"/>
</dbReference>
<evidence type="ECO:0000256" key="4">
    <source>
        <dbReference type="PROSITE-ProRule" id="PRU00325"/>
    </source>
</evidence>